<feature type="coiled-coil region" evidence="6">
    <location>
        <begin position="307"/>
        <end position="334"/>
    </location>
</feature>
<gene>
    <name evidence="11" type="ORF">B7C51_05505</name>
</gene>
<keyword evidence="4" id="KW-0378">Hydrolase</keyword>
<accession>A0A1V0UQ46</accession>
<evidence type="ECO:0000259" key="10">
    <source>
        <dbReference type="Pfam" id="PF17768"/>
    </source>
</evidence>
<dbReference type="InterPro" id="IPR051673">
    <property type="entry name" value="SSDNA_exonuclease_RecJ"/>
</dbReference>
<evidence type="ECO:0000256" key="1">
    <source>
        <dbReference type="ARBA" id="ARBA00005915"/>
    </source>
</evidence>
<protein>
    <recommendedName>
        <fullName evidence="2">Single-stranded-DNA-specific exonuclease RecJ</fullName>
    </recommendedName>
</protein>
<dbReference type="GO" id="GO:0003676">
    <property type="term" value="F:nucleic acid binding"/>
    <property type="evidence" value="ECO:0007669"/>
    <property type="project" value="InterPro"/>
</dbReference>
<evidence type="ECO:0000256" key="6">
    <source>
        <dbReference type="SAM" id="Coils"/>
    </source>
</evidence>
<dbReference type="GO" id="GO:0006281">
    <property type="term" value="P:DNA repair"/>
    <property type="evidence" value="ECO:0007669"/>
    <property type="project" value="InterPro"/>
</dbReference>
<evidence type="ECO:0000259" key="9">
    <source>
        <dbReference type="Pfam" id="PF10141"/>
    </source>
</evidence>
<evidence type="ECO:0000259" key="7">
    <source>
        <dbReference type="Pfam" id="PF01368"/>
    </source>
</evidence>
<evidence type="ECO:0000256" key="2">
    <source>
        <dbReference type="ARBA" id="ARBA00019841"/>
    </source>
</evidence>
<evidence type="ECO:0000313" key="12">
    <source>
        <dbReference type="Proteomes" id="UP000192727"/>
    </source>
</evidence>
<keyword evidence="5 11" id="KW-0269">Exonuclease</keyword>
<dbReference type="PANTHER" id="PTHR30255">
    <property type="entry name" value="SINGLE-STRANDED-DNA-SPECIFIC EXONUCLEASE RECJ"/>
    <property type="match status" value="1"/>
</dbReference>
<reference evidence="11 12" key="1">
    <citation type="submission" date="2017-03" db="EMBL/GenBank/DDBJ databases">
        <title>Paenibacillus larvae genome sequencing.</title>
        <authorList>
            <person name="Dingman D.W."/>
        </authorList>
    </citation>
    <scope>NUCLEOTIDE SEQUENCE [LARGE SCALE GENOMIC DNA]</scope>
    <source>
        <strain evidence="11 12">SAG 10367</strain>
    </source>
</reference>
<dbReference type="Proteomes" id="UP000192727">
    <property type="component" value="Chromosome"/>
</dbReference>
<dbReference type="Pfam" id="PF02272">
    <property type="entry name" value="DHHA1"/>
    <property type="match status" value="1"/>
</dbReference>
<dbReference type="InterPro" id="IPR001667">
    <property type="entry name" value="DDH_dom"/>
</dbReference>
<dbReference type="Pfam" id="PF10141">
    <property type="entry name" value="ssDNA-exonuc_C"/>
    <property type="match status" value="1"/>
</dbReference>
<dbReference type="SUPFAM" id="SSF64182">
    <property type="entry name" value="DHH phosphoesterases"/>
    <property type="match status" value="1"/>
</dbReference>
<feature type="domain" description="Single-stranded-DNA-specific exonuclease RecJ C-terminal" evidence="9">
    <location>
        <begin position="642"/>
        <end position="796"/>
    </location>
</feature>
<keyword evidence="6" id="KW-0175">Coiled coil</keyword>
<dbReference type="InterPro" id="IPR004610">
    <property type="entry name" value="RecJ"/>
</dbReference>
<dbReference type="InterPro" id="IPR018779">
    <property type="entry name" value="RecJ_C"/>
</dbReference>
<dbReference type="PANTHER" id="PTHR30255:SF2">
    <property type="entry name" value="SINGLE-STRANDED-DNA-SPECIFIC EXONUCLEASE RECJ"/>
    <property type="match status" value="1"/>
</dbReference>
<dbReference type="Pfam" id="PF01368">
    <property type="entry name" value="DHH"/>
    <property type="match status" value="1"/>
</dbReference>
<feature type="domain" description="DHHA1" evidence="8">
    <location>
        <begin position="345"/>
        <end position="439"/>
    </location>
</feature>
<dbReference type="RefSeq" id="WP_083039083.1">
    <property type="nucleotide sequence ID" value="NZ_CP020557.1"/>
</dbReference>
<evidence type="ECO:0000259" key="8">
    <source>
        <dbReference type="Pfam" id="PF02272"/>
    </source>
</evidence>
<sequence>MLHSKARWQTGCAESSVVQKLAEAHHLDTLTARLLALRGITTPEAAESFLHSRQDGFHDPFLMKDMKKAVDRIRLAVEHKEFIRIYGDYDADGVTSTSLVMFLLRKIKARFDYYIPHRVREGYGLNRQAVEKAAEDGVDLIITVDTGVSAVEQVTYIQELGMDVIVTDHHELPDILPQPLALVNPKQADCPYPFKHLAGVGVAFKLAHALLDRVPEELLELAAIGTVADLMPLHGENRTIVKMGLKRMQQSAFPGIRALLKIAGIESQQVTSTHLGFAVGPRLNASGRLGSANNSVELLITGDSGRANELAQLLDELNQERKRIVREINEEALAIAAEQVQKGNTFLVVAKPDWNEGVIGIVASKIVETYYRPTIVFSMNDESGLAKGSARSIESFDMYENLTACRELLEHFGGHRSAAGMTIKQEHIDALHRQLDHQAKALLGPDDLVPVIRADAACHLKDVPLGWIEQLQKLEPFGAGNPSPQFIVENLRLTDLRLLGRDKKHMKLVLSESQGESTVQIEALGFGKAHLSELISPTARLDVLGELGINEWNGIRRPQLTLKDLRITEIQLFDWRGTADAAARMDSLKAALAASEGCPDMPAVVAFAGMHHHALPQRMDALGCPLWIWRAGRGLKPANERAQGLVFGQMADIVLYSLPTTLGAAEQVLAQAECLERCYAMFKDERSSAETGMPSRDQFKLVYGSVLKQGSWDVKDQRLMTLFSRRSGLSPAMIEFMLTVFGELGFIQEHEGRYVPVPSPAKQDLSKSASYQERMKLTEVEQFCFYSSASELHQWLLKQRMETSKEVLEETTK</sequence>
<feature type="domain" description="RecJ OB" evidence="10">
    <location>
        <begin position="455"/>
        <end position="564"/>
    </location>
</feature>
<feature type="domain" description="DDH" evidence="7">
    <location>
        <begin position="83"/>
        <end position="226"/>
    </location>
</feature>
<dbReference type="GO" id="GO:0008409">
    <property type="term" value="F:5'-3' exonuclease activity"/>
    <property type="evidence" value="ECO:0007669"/>
    <property type="project" value="InterPro"/>
</dbReference>
<dbReference type="NCBIfam" id="TIGR00644">
    <property type="entry name" value="recJ"/>
    <property type="match status" value="1"/>
</dbReference>
<proteinExistence type="inferred from homology"/>
<dbReference type="Gene3D" id="3.90.1640.30">
    <property type="match status" value="1"/>
</dbReference>
<organism evidence="11 12">
    <name type="scientific">Paenibacillus larvae subsp. pulvifaciens</name>
    <dbReference type="NCBI Taxonomy" id="1477"/>
    <lineage>
        <taxon>Bacteria</taxon>
        <taxon>Bacillati</taxon>
        <taxon>Bacillota</taxon>
        <taxon>Bacilli</taxon>
        <taxon>Bacillales</taxon>
        <taxon>Paenibacillaceae</taxon>
        <taxon>Paenibacillus</taxon>
    </lineage>
</organism>
<dbReference type="Gene3D" id="3.10.310.30">
    <property type="match status" value="1"/>
</dbReference>
<evidence type="ECO:0000256" key="3">
    <source>
        <dbReference type="ARBA" id="ARBA00022722"/>
    </source>
</evidence>
<evidence type="ECO:0000256" key="5">
    <source>
        <dbReference type="ARBA" id="ARBA00022839"/>
    </source>
</evidence>
<dbReference type="GO" id="GO:0006310">
    <property type="term" value="P:DNA recombination"/>
    <property type="evidence" value="ECO:0007669"/>
    <property type="project" value="InterPro"/>
</dbReference>
<keyword evidence="3" id="KW-0540">Nuclease</keyword>
<dbReference type="Pfam" id="PF17768">
    <property type="entry name" value="RecJ_OB"/>
    <property type="match status" value="1"/>
</dbReference>
<evidence type="ECO:0000256" key="4">
    <source>
        <dbReference type="ARBA" id="ARBA00022801"/>
    </source>
</evidence>
<name>A0A1V0UQ46_9BACL</name>
<dbReference type="InterPro" id="IPR041122">
    <property type="entry name" value="RecJ_OB"/>
</dbReference>
<comment type="similarity">
    <text evidence="1">Belongs to the RecJ family.</text>
</comment>
<dbReference type="AlphaFoldDB" id="A0A1V0UQ46"/>
<dbReference type="InterPro" id="IPR038763">
    <property type="entry name" value="DHH_sf"/>
</dbReference>
<evidence type="ECO:0000313" key="11">
    <source>
        <dbReference type="EMBL" id="ARF67399.1"/>
    </source>
</evidence>
<dbReference type="InterPro" id="IPR003156">
    <property type="entry name" value="DHHA1_dom"/>
</dbReference>
<dbReference type="EMBL" id="CP020557">
    <property type="protein sequence ID" value="ARF67399.1"/>
    <property type="molecule type" value="Genomic_DNA"/>
</dbReference>